<feature type="domain" description="Replication-associated protein ORF2/G2P" evidence="1">
    <location>
        <begin position="171"/>
        <end position="271"/>
    </location>
</feature>
<accession>A0A976N250</accession>
<dbReference type="Pfam" id="PF23343">
    <property type="entry name" value="REP_ORF2-G2P"/>
    <property type="match status" value="1"/>
</dbReference>
<organism evidence="2">
    <name type="scientific">Peromfec virus RodF7_4</name>
    <dbReference type="NCBI Taxonomy" id="2929353"/>
    <lineage>
        <taxon>Viruses</taxon>
        <taxon>Monodnaviria</taxon>
        <taxon>Sangervirae</taxon>
        <taxon>Phixviricota</taxon>
        <taxon>Malgrandaviricetes</taxon>
        <taxon>Petitvirales</taxon>
        <taxon>Microviridae</taxon>
    </lineage>
</organism>
<evidence type="ECO:0000259" key="1">
    <source>
        <dbReference type="Pfam" id="PF23343"/>
    </source>
</evidence>
<reference evidence="2" key="1">
    <citation type="submission" date="2022-02" db="EMBL/GenBank/DDBJ databases">
        <title>Towards deciphering the DNA virus diversity associated with rodent species in the families Cricetidae and Heteromyidae.</title>
        <authorList>
            <person name="Lund M."/>
            <person name="Larsen B.B."/>
            <person name="Gryseels S."/>
            <person name="Kraberger S."/>
            <person name="Rowsey D.M."/>
            <person name="Steger L."/>
            <person name="Yule K.M."/>
            <person name="Upham N.S."/>
            <person name="Worobey M."/>
            <person name="Van Doorslaer K."/>
            <person name="Varsani A."/>
        </authorList>
    </citation>
    <scope>NUCLEOTIDE SEQUENCE</scope>
    <source>
        <strain evidence="2">NeonRodF7_4</strain>
    </source>
</reference>
<evidence type="ECO:0000313" key="2">
    <source>
        <dbReference type="EMBL" id="UPW41812.1"/>
    </source>
</evidence>
<sequence length="623" mass="72596">MTPLFVFNIIVLMQSFVHQRCLQPVAVFTDGKVNYYPCGHCSACQLSYQSSIKHKLEAHINTPGVFAVFITLTYDNDNLPLVYYDADGNIEYLSVTNTRKLPWHTRNFRDSDKYDPVTQSYYRSERVRIYLDEFDSLNLSSYFLPHFVLSRHNKTYQYDTSNSFAICYLPDIQKFIKRLRFSLSCCPSLACEDTSLSYFICSEYGPQTYRPHYHGLLFFRSSKVASKVVDELCAACWSKQDHNINALGKSPIASHVLSASGSASYVSDYVTMPSDLLPVFKLPCFRPFRTQSKTIPLGSESFDINDVPDMLREDDILCHKSFYDTKQCEFVEYEYPYPNSSWSRVFPKFLLSGLLDVSTQYRIFWRLHEVACTGNIPDLRPEVSFRYGVGFLSTDFDVTYKRALVYKHVTPADGFDSMSYNKDPNYLALKDGTYFRRVNCNYIADSSVSNSHYITPSEVVTSLDWIKSHLDYYLFGFNQNLTACRKIIRCMQSYDWCRNPLFYCSQYLLYFTKVFSNSLRSYYDGCLSLSSVTPFDLYNIYYSFFHSLPQDLSAITAEQYDFLDMYLYNYGFDFTAFYDSDGQKYSYNFLSSSVGVDYLRSLDCRLKRKKTMKTYNHDLYNCK</sequence>
<name>A0A976N250_9VIRU</name>
<protein>
    <submittedName>
        <fullName evidence="2">Replication initiator protein</fullName>
    </submittedName>
</protein>
<proteinExistence type="predicted"/>
<dbReference type="EMBL" id="OM869669">
    <property type="protein sequence ID" value="UPW41812.1"/>
    <property type="molecule type" value="Genomic_DNA"/>
</dbReference>
<dbReference type="InterPro" id="IPR056906">
    <property type="entry name" value="ORF2/G2P_dom"/>
</dbReference>